<name>A0A1M7LGP0_9FLAO</name>
<protein>
    <submittedName>
        <fullName evidence="1">Uncharacterized protein</fullName>
    </submittedName>
</protein>
<proteinExistence type="predicted"/>
<gene>
    <name evidence="1" type="ORF">SAMN05443669_10715</name>
</gene>
<dbReference type="OrthoDB" id="788878at2"/>
<dbReference type="RefSeq" id="WP_073355708.1">
    <property type="nucleotide sequence ID" value="NZ_FRBU01000071.1"/>
</dbReference>
<evidence type="ECO:0000313" key="2">
    <source>
        <dbReference type="Proteomes" id="UP000184260"/>
    </source>
</evidence>
<dbReference type="EMBL" id="FRBU01000071">
    <property type="protein sequence ID" value="SHM77094.1"/>
    <property type="molecule type" value="Genomic_DNA"/>
</dbReference>
<sequence>MTLKLIFSTLLFLLTFFTFGQTKPLIIPSYINLPKDTLAANNLIKSLNGFLSLKEMPNKANPFVLKEDLLETSILLDEMKGIEKSGKYKDDNFYKGYLTNVVQIDNVNFLIQFSYIGINENVPILLASFEVLAKQKENQFYFYSPLKRNTISWQTKKIGKCTFHFKNTLNSKKASEYIKAVAAFDDKLEATSGQIEWYGCEDLPEILQTIGVKFKLDYNGRVSSTFNANENNTILLVSGASNTTFDSFDPHDLWHDRLRNVLSPSITNKPVDEGCAYLYGGSWGISWEQILKIFKDKVSSDPASDWLTLYEQFYNFGESKQNHLVVSYVINALIIEKIEKEKGFAAVLELLSCGKYEKGNENYFKILEKLTGINKSNFNHNVWILIKKSKA</sequence>
<keyword evidence="2" id="KW-1185">Reference proteome</keyword>
<dbReference type="Proteomes" id="UP000184260">
    <property type="component" value="Unassembled WGS sequence"/>
</dbReference>
<dbReference type="AlphaFoldDB" id="A0A1M7LGP0"/>
<dbReference type="STRING" id="69322.SAMN05443669_10715"/>
<organism evidence="1 2">
    <name type="scientific">Flavobacterium xanthum</name>
    <dbReference type="NCBI Taxonomy" id="69322"/>
    <lineage>
        <taxon>Bacteria</taxon>
        <taxon>Pseudomonadati</taxon>
        <taxon>Bacteroidota</taxon>
        <taxon>Flavobacteriia</taxon>
        <taxon>Flavobacteriales</taxon>
        <taxon>Flavobacteriaceae</taxon>
        <taxon>Flavobacterium</taxon>
    </lineage>
</organism>
<evidence type="ECO:0000313" key="1">
    <source>
        <dbReference type="EMBL" id="SHM77094.1"/>
    </source>
</evidence>
<reference evidence="2" key="1">
    <citation type="submission" date="2016-11" db="EMBL/GenBank/DDBJ databases">
        <authorList>
            <person name="Varghese N."/>
            <person name="Submissions S."/>
        </authorList>
    </citation>
    <scope>NUCLEOTIDE SEQUENCE [LARGE SCALE GENOMIC DNA]</scope>
    <source>
        <strain evidence="2">DSM 3661</strain>
    </source>
</reference>
<accession>A0A1M7LGP0</accession>